<evidence type="ECO:0000256" key="1">
    <source>
        <dbReference type="ARBA" id="ARBA00006484"/>
    </source>
</evidence>
<dbReference type="InterPro" id="IPR036291">
    <property type="entry name" value="NAD(P)-bd_dom_sf"/>
</dbReference>
<keyword evidence="3" id="KW-0560">Oxidoreductase</keyword>
<evidence type="ECO:0000313" key="5">
    <source>
        <dbReference type="EMBL" id="CDR41361.1"/>
    </source>
</evidence>
<dbReference type="PANTHER" id="PTHR42760">
    <property type="entry name" value="SHORT-CHAIN DEHYDROGENASES/REDUCTASES FAMILY MEMBER"/>
    <property type="match status" value="1"/>
</dbReference>
<dbReference type="PRINTS" id="PR00081">
    <property type="entry name" value="GDHRDH"/>
</dbReference>
<reference evidence="5" key="1">
    <citation type="journal article" date="2014" name="Genome Announc.">
        <title>Genome sequence of the yeast Cyberlindnera fabianii (Hansenula fabianii).</title>
        <authorList>
            <person name="Freel K.C."/>
            <person name="Sarilar V."/>
            <person name="Neuveglise C."/>
            <person name="Devillers H."/>
            <person name="Friedrich A."/>
            <person name="Schacherer J."/>
        </authorList>
    </citation>
    <scope>NUCLEOTIDE SEQUENCE</scope>
    <source>
        <strain evidence="5">YJS4271</strain>
    </source>
</reference>
<dbReference type="CDD" id="cd05233">
    <property type="entry name" value="SDR_c"/>
    <property type="match status" value="1"/>
</dbReference>
<keyword evidence="2" id="KW-0521">NADP</keyword>
<accession>A0A061AVZ0</accession>
<dbReference type="InterPro" id="IPR020904">
    <property type="entry name" value="Sc_DH/Rdtase_CS"/>
</dbReference>
<name>A0A061AVZ0_CYBFA</name>
<comment type="similarity">
    <text evidence="1 4">Belongs to the short-chain dehydrogenases/reductases (SDR) family.</text>
</comment>
<evidence type="ECO:0000256" key="3">
    <source>
        <dbReference type="ARBA" id="ARBA00023002"/>
    </source>
</evidence>
<organism evidence="5">
    <name type="scientific">Cyberlindnera fabianii</name>
    <name type="common">Yeast</name>
    <name type="synonym">Hansenula fabianii</name>
    <dbReference type="NCBI Taxonomy" id="36022"/>
    <lineage>
        <taxon>Eukaryota</taxon>
        <taxon>Fungi</taxon>
        <taxon>Dikarya</taxon>
        <taxon>Ascomycota</taxon>
        <taxon>Saccharomycotina</taxon>
        <taxon>Saccharomycetes</taxon>
        <taxon>Phaffomycetales</taxon>
        <taxon>Phaffomycetaceae</taxon>
        <taxon>Cyberlindnera</taxon>
    </lineage>
</organism>
<dbReference type="OrthoDB" id="417891at2759"/>
<proteinExistence type="inferred from homology"/>
<dbReference type="PANTHER" id="PTHR42760:SF133">
    <property type="entry name" value="3-OXOACYL-[ACYL-CARRIER-PROTEIN] REDUCTASE"/>
    <property type="match status" value="1"/>
</dbReference>
<protein>
    <submittedName>
        <fullName evidence="5">CYFA0S07e01178g1_1</fullName>
    </submittedName>
</protein>
<sequence>MPLLANKTALVTGASRGLGLAISKELASLGASVIMLARNSDLLSQNLSNLPIRNASQEHHTITCDLRDLSSIPNAISQPFVKNTSILINCAGISQNSLLLRTSPQAIEDLITTNLTAPIILTRHMTKHLISNHPANVVNISSVLGLKGTRGTSVYAATKAGLVGFTKSLAMELGPKKVRCNCISPGLVTETDMGKGLVYETAMGDEGVPVRDVVRAVLGVLQNESVTGHNLVVDRGFLC</sequence>
<dbReference type="Pfam" id="PF00106">
    <property type="entry name" value="adh_short"/>
    <property type="match status" value="1"/>
</dbReference>
<gene>
    <name evidence="5" type="ORF">CYFA0S_07e01178g</name>
</gene>
<dbReference type="GO" id="GO:0016616">
    <property type="term" value="F:oxidoreductase activity, acting on the CH-OH group of donors, NAD or NADP as acceptor"/>
    <property type="evidence" value="ECO:0007669"/>
    <property type="project" value="TreeGrafter"/>
</dbReference>
<dbReference type="GO" id="GO:0006633">
    <property type="term" value="P:fatty acid biosynthetic process"/>
    <property type="evidence" value="ECO:0007669"/>
    <property type="project" value="TreeGrafter"/>
</dbReference>
<dbReference type="SUPFAM" id="SSF51735">
    <property type="entry name" value="NAD(P)-binding Rossmann-fold domains"/>
    <property type="match status" value="1"/>
</dbReference>
<evidence type="ECO:0000256" key="4">
    <source>
        <dbReference type="RuleBase" id="RU000363"/>
    </source>
</evidence>
<dbReference type="Gene3D" id="3.40.50.720">
    <property type="entry name" value="NAD(P)-binding Rossmann-like Domain"/>
    <property type="match status" value="1"/>
</dbReference>
<dbReference type="EMBL" id="LK052892">
    <property type="protein sequence ID" value="CDR41361.1"/>
    <property type="molecule type" value="Genomic_DNA"/>
</dbReference>
<dbReference type="PhylomeDB" id="A0A061AVZ0"/>
<dbReference type="PROSITE" id="PS00061">
    <property type="entry name" value="ADH_SHORT"/>
    <property type="match status" value="1"/>
</dbReference>
<evidence type="ECO:0000256" key="2">
    <source>
        <dbReference type="ARBA" id="ARBA00022857"/>
    </source>
</evidence>
<dbReference type="InterPro" id="IPR002347">
    <property type="entry name" value="SDR_fam"/>
</dbReference>
<dbReference type="AlphaFoldDB" id="A0A061AVZ0"/>
<dbReference type="PRINTS" id="PR00080">
    <property type="entry name" value="SDRFAMILY"/>
</dbReference>
<dbReference type="GO" id="GO:0048038">
    <property type="term" value="F:quinone binding"/>
    <property type="evidence" value="ECO:0007669"/>
    <property type="project" value="TreeGrafter"/>
</dbReference>